<evidence type="ECO:0008006" key="4">
    <source>
        <dbReference type="Google" id="ProtNLM"/>
    </source>
</evidence>
<feature type="transmembrane region" description="Helical" evidence="1">
    <location>
        <begin position="99"/>
        <end position="119"/>
    </location>
</feature>
<evidence type="ECO:0000313" key="2">
    <source>
        <dbReference type="EMBL" id="MBC5714955.1"/>
    </source>
</evidence>
<proteinExistence type="predicted"/>
<reference evidence="2" key="1">
    <citation type="submission" date="2020-08" db="EMBL/GenBank/DDBJ databases">
        <title>Genome public.</title>
        <authorList>
            <person name="Liu C."/>
            <person name="Sun Q."/>
        </authorList>
    </citation>
    <scope>NUCLEOTIDE SEQUENCE</scope>
    <source>
        <strain evidence="2">BX1005</strain>
    </source>
</reference>
<organism evidence="2 3">
    <name type="scientific">Roseburia zhanii</name>
    <dbReference type="NCBI Taxonomy" id="2763064"/>
    <lineage>
        <taxon>Bacteria</taxon>
        <taxon>Bacillati</taxon>
        <taxon>Bacillota</taxon>
        <taxon>Clostridia</taxon>
        <taxon>Lachnospirales</taxon>
        <taxon>Lachnospiraceae</taxon>
        <taxon>Roseburia</taxon>
    </lineage>
</organism>
<gene>
    <name evidence="2" type="ORF">H8S17_12225</name>
</gene>
<feature type="transmembrane region" description="Helical" evidence="1">
    <location>
        <begin position="20"/>
        <end position="38"/>
    </location>
</feature>
<name>A0A923RUH3_9FIRM</name>
<keyword evidence="1" id="KW-0472">Membrane</keyword>
<dbReference type="Proteomes" id="UP000606720">
    <property type="component" value="Unassembled WGS sequence"/>
</dbReference>
<dbReference type="EMBL" id="JACOPH010000012">
    <property type="protein sequence ID" value="MBC5714955.1"/>
    <property type="molecule type" value="Genomic_DNA"/>
</dbReference>
<keyword evidence="1" id="KW-1133">Transmembrane helix</keyword>
<feature type="transmembrane region" description="Helical" evidence="1">
    <location>
        <begin position="131"/>
        <end position="149"/>
    </location>
</feature>
<accession>A0A923RUH3</accession>
<keyword evidence="1" id="KW-0812">Transmembrane</keyword>
<protein>
    <recommendedName>
        <fullName evidence="4">VanZ family protein</fullName>
    </recommendedName>
</protein>
<evidence type="ECO:0000313" key="3">
    <source>
        <dbReference type="Proteomes" id="UP000606720"/>
    </source>
</evidence>
<dbReference type="AlphaFoldDB" id="A0A923RUH3"/>
<dbReference type="RefSeq" id="WP_186867523.1">
    <property type="nucleotide sequence ID" value="NZ_JACOPH010000012.1"/>
</dbReference>
<sequence length="161" mass="18727">MSMICYNAFNRLKTKKLDFLIINAFMPIVLGGLIYYLISPDVIFVKKIDVFLGWDRHTNSIMESSVMMKFVRNYLLDMMWAYALVFTLFFIMGNKTAELLKILTITTVFSAGIEILQLTPFVRGTFDILDIIAEFFAGIAAGFIIKYNFHKEEKRRYETNI</sequence>
<feature type="transmembrane region" description="Helical" evidence="1">
    <location>
        <begin position="74"/>
        <end position="92"/>
    </location>
</feature>
<evidence type="ECO:0000256" key="1">
    <source>
        <dbReference type="SAM" id="Phobius"/>
    </source>
</evidence>
<keyword evidence="3" id="KW-1185">Reference proteome</keyword>
<comment type="caution">
    <text evidence="2">The sequence shown here is derived from an EMBL/GenBank/DDBJ whole genome shotgun (WGS) entry which is preliminary data.</text>
</comment>